<dbReference type="EMBL" id="UINC01181420">
    <property type="protein sequence ID" value="SVD91108.1"/>
    <property type="molecule type" value="Genomic_DNA"/>
</dbReference>
<feature type="non-terminal residue" evidence="1">
    <location>
        <position position="1"/>
    </location>
</feature>
<name>A0A382Z8S6_9ZZZZ</name>
<organism evidence="1">
    <name type="scientific">marine metagenome</name>
    <dbReference type="NCBI Taxonomy" id="408172"/>
    <lineage>
        <taxon>unclassified sequences</taxon>
        <taxon>metagenomes</taxon>
        <taxon>ecological metagenomes</taxon>
    </lineage>
</organism>
<evidence type="ECO:0000313" key="1">
    <source>
        <dbReference type="EMBL" id="SVD91108.1"/>
    </source>
</evidence>
<proteinExistence type="predicted"/>
<accession>A0A382Z8S6</accession>
<reference evidence="1" key="1">
    <citation type="submission" date="2018-05" db="EMBL/GenBank/DDBJ databases">
        <authorList>
            <person name="Lanie J.A."/>
            <person name="Ng W.-L."/>
            <person name="Kazmierczak K.M."/>
            <person name="Andrzejewski T.M."/>
            <person name="Davidsen T.M."/>
            <person name="Wayne K.J."/>
            <person name="Tettelin H."/>
            <person name="Glass J.I."/>
            <person name="Rusch D."/>
            <person name="Podicherti R."/>
            <person name="Tsui H.-C.T."/>
            <person name="Winkler M.E."/>
        </authorList>
    </citation>
    <scope>NUCLEOTIDE SEQUENCE</scope>
</reference>
<sequence>TYKEKNDRNTKAKQFFIRYDKKTSHTQKLYDDAIKKY</sequence>
<protein>
    <submittedName>
        <fullName evidence="1">Uncharacterized protein</fullName>
    </submittedName>
</protein>
<gene>
    <name evidence="1" type="ORF">METZ01_LOCUS443962</name>
</gene>
<dbReference type="AlphaFoldDB" id="A0A382Z8S6"/>